<evidence type="ECO:0008006" key="3">
    <source>
        <dbReference type="Google" id="ProtNLM"/>
    </source>
</evidence>
<reference evidence="2" key="1">
    <citation type="submission" date="2016-02" db="EMBL/GenBank/DDBJ databases">
        <title>Draft genome sequence of Microdochium bolleyi, a fungal endophyte of beachgrass.</title>
        <authorList>
            <consortium name="DOE Joint Genome Institute"/>
            <person name="David A.S."/>
            <person name="May G."/>
            <person name="Haridas S."/>
            <person name="Lim J."/>
            <person name="Wang M."/>
            <person name="Labutti K."/>
            <person name="Lipzen A."/>
            <person name="Barry K."/>
            <person name="Grigoriev I.V."/>
        </authorList>
    </citation>
    <scope>NUCLEOTIDE SEQUENCE [LARGE SCALE GENOMIC DNA]</scope>
    <source>
        <strain evidence="2">J235TASD1</strain>
    </source>
</reference>
<protein>
    <recommendedName>
        <fullName evidence="3">SET domain-containing protein</fullName>
    </recommendedName>
</protein>
<dbReference type="Proteomes" id="UP000070501">
    <property type="component" value="Unassembled WGS sequence"/>
</dbReference>
<evidence type="ECO:0000313" key="1">
    <source>
        <dbReference type="EMBL" id="KXJ85389.1"/>
    </source>
</evidence>
<keyword evidence="2" id="KW-1185">Reference proteome</keyword>
<evidence type="ECO:0000313" key="2">
    <source>
        <dbReference type="Proteomes" id="UP000070501"/>
    </source>
</evidence>
<proteinExistence type="predicted"/>
<gene>
    <name evidence="1" type="ORF">Micbo1qcDRAFT_169456</name>
</gene>
<dbReference type="AlphaFoldDB" id="A0A136IL87"/>
<organism evidence="1 2">
    <name type="scientific">Microdochium bolleyi</name>
    <dbReference type="NCBI Taxonomy" id="196109"/>
    <lineage>
        <taxon>Eukaryota</taxon>
        <taxon>Fungi</taxon>
        <taxon>Dikarya</taxon>
        <taxon>Ascomycota</taxon>
        <taxon>Pezizomycotina</taxon>
        <taxon>Sordariomycetes</taxon>
        <taxon>Xylariomycetidae</taxon>
        <taxon>Xylariales</taxon>
        <taxon>Microdochiaceae</taxon>
        <taxon>Microdochium</taxon>
    </lineage>
</organism>
<dbReference type="EMBL" id="KQ964283">
    <property type="protein sequence ID" value="KXJ85389.1"/>
    <property type="molecule type" value="Genomic_DNA"/>
</dbReference>
<accession>A0A136IL87</accession>
<dbReference type="SUPFAM" id="SSF82199">
    <property type="entry name" value="SET domain"/>
    <property type="match status" value="1"/>
</dbReference>
<sequence>MLVLNSNVAVHSLVAVVSGWRARSSAMINHHADLTQTIQAIINVESNVCYKEAIHALLLIQFADKVDKFADGRSRLTNADWKKVQELSPTAKQMSTRKLRRWRESGRKLKLWPPSILCAIAGHGAAPFFLSLHSLTGLNDKSRQRVLAALINSSEEGITSRILEVGAYIADLFLKGLDLDEFAWESPDAPCLDQASEREVLKWLRRFRIVEECCYEPERFDRQEKPENWPGRWPADPMTGEAFEQQCYYCSSVSCTCIELVRPSHMAQDRPCSPCLPETCGRDHQHLRGGNHLLHSLTIRFCERKGQGLFVMGEPGHIIFYEDDVLGELTGELVPQGTFSTDWGAEMAMDIVRHDIEPAVCVAQLWYAKAGNRLRKVNHCCQLPTARFRGAMVSGRFRILLLANRDLYEGEEVTATYQEGQPTFDCFCAQCQPNK</sequence>
<dbReference type="Gene3D" id="2.170.270.10">
    <property type="entry name" value="SET domain"/>
    <property type="match status" value="1"/>
</dbReference>
<name>A0A136IL87_9PEZI</name>
<dbReference type="InterPro" id="IPR046341">
    <property type="entry name" value="SET_dom_sf"/>
</dbReference>
<dbReference type="InParanoid" id="A0A136IL87"/>
<dbReference type="STRING" id="196109.A0A136IL87"/>
<dbReference type="OrthoDB" id="1678912at2759"/>